<comment type="caution">
    <text evidence="2">The sequence shown here is derived from an EMBL/GenBank/DDBJ whole genome shotgun (WGS) entry which is preliminary data.</text>
</comment>
<dbReference type="STRING" id="400727.A0A2T7NBS5"/>
<sequence length="534" mass="58685">MSKPQPMSDTSHTILLRHPLPKYSFKGKKLPKETQSEAIFSQSLEYTGSQSAAATGLSGNAGFLSVAASQPLGGQLSITCGNKSVAKLQALRALGTIRAVHPASMLMEQPVGEIGRTTKPTATVAARMLKKENKGEDNLMKGDRKQGVTSPSSCWLAPQTLPVQQLEVPNFITTHFLPGSPDIQRCHGSSSQDNHSQGDETAIVQAVTSHQRPAGMQLVRPLMVDVGQGCEDRLAAARILFASEVAVDSTGTIDGNYVPFPEPGLLACAAQAPTEANKLQKAQEEVEKLKSQLEVQLQVNSELKRLLVASVGEDFERRIENLARDRAELAMELGDYTKKMTEDYEHLDQIAIQADMWRSKYLASRVMVEELASARAFYSVQYQDSQQAMQQLLNERFELRADLLQAYKCLQQVKEAFDPLNAHRSIGLTSTNVLDIAKNVKQLSEAVRFRLLPSNICSTVILPLEESFESTVTKAEIFAYELLSKQANPPAMKHLLPPGLLASPRSCERFHPQARHENLTLHCCPKCKGEISVV</sequence>
<evidence type="ECO:0008006" key="4">
    <source>
        <dbReference type="Google" id="ProtNLM"/>
    </source>
</evidence>
<feature type="coiled-coil region" evidence="1">
    <location>
        <begin position="272"/>
        <end position="339"/>
    </location>
</feature>
<dbReference type="Proteomes" id="UP000245119">
    <property type="component" value="Linkage Group LG14"/>
</dbReference>
<evidence type="ECO:0000313" key="2">
    <source>
        <dbReference type="EMBL" id="PVD18619.1"/>
    </source>
</evidence>
<evidence type="ECO:0000256" key="1">
    <source>
        <dbReference type="SAM" id="Coils"/>
    </source>
</evidence>
<dbReference type="GO" id="GO:0043001">
    <property type="term" value="P:Golgi to plasma membrane protein transport"/>
    <property type="evidence" value="ECO:0007669"/>
    <property type="project" value="InterPro"/>
</dbReference>
<name>A0A2T7NBS5_POMCA</name>
<keyword evidence="1" id="KW-0175">Coiled coil</keyword>
<dbReference type="EMBL" id="PZQS01000014">
    <property type="protein sequence ID" value="PVD18619.1"/>
    <property type="molecule type" value="Genomic_DNA"/>
</dbReference>
<proteinExistence type="predicted"/>
<gene>
    <name evidence="2" type="ORF">C0Q70_21169</name>
</gene>
<accession>A0A2T7NBS5</accession>
<dbReference type="OrthoDB" id="5959043at2759"/>
<dbReference type="PANTHER" id="PTHR13066:SF2">
    <property type="entry name" value="GOLGIN-45"/>
    <property type="match status" value="1"/>
</dbReference>
<keyword evidence="3" id="KW-1185">Reference proteome</keyword>
<dbReference type="PANTHER" id="PTHR13066">
    <property type="entry name" value="BASIC LEUCINE ZIPPER NUCLEAR FACTOR 1 BLZF1 PROTEIN"/>
    <property type="match status" value="1"/>
</dbReference>
<dbReference type="AlphaFoldDB" id="A0A2T7NBS5"/>
<evidence type="ECO:0000313" key="3">
    <source>
        <dbReference type="Proteomes" id="UP000245119"/>
    </source>
</evidence>
<reference evidence="2 3" key="1">
    <citation type="submission" date="2018-04" db="EMBL/GenBank/DDBJ databases">
        <title>The genome of golden apple snail Pomacea canaliculata provides insight into stress tolerance and invasive adaptation.</title>
        <authorList>
            <person name="Liu C."/>
            <person name="Liu B."/>
            <person name="Ren Y."/>
            <person name="Zhang Y."/>
            <person name="Wang H."/>
            <person name="Li S."/>
            <person name="Jiang F."/>
            <person name="Yin L."/>
            <person name="Zhang G."/>
            <person name="Qian W."/>
            <person name="Fan W."/>
        </authorList>
    </citation>
    <scope>NUCLEOTIDE SEQUENCE [LARGE SCALE GENOMIC DNA]</scope>
    <source>
        <strain evidence="2">SZHN2017</strain>
        <tissue evidence="2">Muscle</tissue>
    </source>
</reference>
<protein>
    <recommendedName>
        <fullName evidence="4">Golgin-45</fullName>
    </recommendedName>
</protein>
<dbReference type="GO" id="GO:0007030">
    <property type="term" value="P:Golgi organization"/>
    <property type="evidence" value="ECO:0007669"/>
    <property type="project" value="InterPro"/>
</dbReference>
<dbReference type="GO" id="GO:0000139">
    <property type="term" value="C:Golgi membrane"/>
    <property type="evidence" value="ECO:0007669"/>
    <property type="project" value="TreeGrafter"/>
</dbReference>
<organism evidence="2 3">
    <name type="scientific">Pomacea canaliculata</name>
    <name type="common">Golden apple snail</name>
    <dbReference type="NCBI Taxonomy" id="400727"/>
    <lineage>
        <taxon>Eukaryota</taxon>
        <taxon>Metazoa</taxon>
        <taxon>Spiralia</taxon>
        <taxon>Lophotrochozoa</taxon>
        <taxon>Mollusca</taxon>
        <taxon>Gastropoda</taxon>
        <taxon>Caenogastropoda</taxon>
        <taxon>Architaenioglossa</taxon>
        <taxon>Ampullarioidea</taxon>
        <taxon>Ampullariidae</taxon>
        <taxon>Pomacea</taxon>
    </lineage>
</organism>
<dbReference type="InterPro" id="IPR027095">
    <property type="entry name" value="Golgin-45"/>
</dbReference>